<evidence type="ECO:0000313" key="2">
    <source>
        <dbReference type="EMBL" id="URD83630.1"/>
    </source>
</evidence>
<evidence type="ECO:0000313" key="3">
    <source>
        <dbReference type="Proteomes" id="UP001055439"/>
    </source>
</evidence>
<dbReference type="Proteomes" id="UP001055439">
    <property type="component" value="Chromosome 10"/>
</dbReference>
<feature type="compositionally biased region" description="Low complexity" evidence="1">
    <location>
        <begin position="1"/>
        <end position="32"/>
    </location>
</feature>
<gene>
    <name evidence="2" type="ORF">MUK42_18805</name>
</gene>
<organism evidence="2 3">
    <name type="scientific">Musa troglodytarum</name>
    <name type="common">fe'i banana</name>
    <dbReference type="NCBI Taxonomy" id="320322"/>
    <lineage>
        <taxon>Eukaryota</taxon>
        <taxon>Viridiplantae</taxon>
        <taxon>Streptophyta</taxon>
        <taxon>Embryophyta</taxon>
        <taxon>Tracheophyta</taxon>
        <taxon>Spermatophyta</taxon>
        <taxon>Magnoliopsida</taxon>
        <taxon>Liliopsida</taxon>
        <taxon>Zingiberales</taxon>
        <taxon>Musaceae</taxon>
        <taxon>Musa</taxon>
    </lineage>
</organism>
<name>A0A9E7EVY5_9LILI</name>
<feature type="region of interest" description="Disordered" evidence="1">
    <location>
        <begin position="1"/>
        <end position="57"/>
    </location>
</feature>
<proteinExistence type="predicted"/>
<keyword evidence="3" id="KW-1185">Reference proteome</keyword>
<sequence length="57" mass="6189">MSAPPRTMATSPRRPRTAPSCSPSPSSMTRRTPSPPPADHLPHHHYGYLESLKPIGS</sequence>
<evidence type="ECO:0000256" key="1">
    <source>
        <dbReference type="SAM" id="MobiDB-lite"/>
    </source>
</evidence>
<accession>A0A9E7EVY5</accession>
<dbReference type="EMBL" id="CP097503">
    <property type="protein sequence ID" value="URD83630.1"/>
    <property type="molecule type" value="Genomic_DNA"/>
</dbReference>
<protein>
    <submittedName>
        <fullName evidence="2">Uncharacterized protein</fullName>
    </submittedName>
</protein>
<dbReference type="OrthoDB" id="1630758at2759"/>
<dbReference type="AlphaFoldDB" id="A0A9E7EVY5"/>
<reference evidence="2" key="1">
    <citation type="submission" date="2022-05" db="EMBL/GenBank/DDBJ databases">
        <title>The Musa troglodytarum L. genome provides insights into the mechanism of non-climacteric behaviour and enrichment of carotenoids.</title>
        <authorList>
            <person name="Wang J."/>
        </authorList>
    </citation>
    <scope>NUCLEOTIDE SEQUENCE</scope>
    <source>
        <tissue evidence="2">Leaf</tissue>
    </source>
</reference>